<dbReference type="STRING" id="1173022.Cri9333_1915"/>
<evidence type="ECO:0000313" key="2">
    <source>
        <dbReference type="EMBL" id="AFZ12797.1"/>
    </source>
</evidence>
<feature type="region of interest" description="Disordered" evidence="1">
    <location>
        <begin position="492"/>
        <end position="516"/>
    </location>
</feature>
<protein>
    <submittedName>
        <fullName evidence="2">Uncharacterized protein</fullName>
    </submittedName>
</protein>
<dbReference type="RefSeq" id="WP_015202914.1">
    <property type="nucleotide sequence ID" value="NC_019753.1"/>
</dbReference>
<dbReference type="AlphaFoldDB" id="K9VZ73"/>
<dbReference type="Proteomes" id="UP000010472">
    <property type="component" value="Chromosome"/>
</dbReference>
<name>K9VZ73_9CYAN</name>
<evidence type="ECO:0000256" key="1">
    <source>
        <dbReference type="SAM" id="MobiDB-lite"/>
    </source>
</evidence>
<dbReference type="KEGG" id="cep:Cri9333_1915"/>
<evidence type="ECO:0000313" key="3">
    <source>
        <dbReference type="Proteomes" id="UP000010472"/>
    </source>
</evidence>
<feature type="region of interest" description="Disordered" evidence="1">
    <location>
        <begin position="182"/>
        <end position="216"/>
    </location>
</feature>
<dbReference type="PATRIC" id="fig|1173022.3.peg.2066"/>
<reference evidence="2 3" key="1">
    <citation type="submission" date="2012-06" db="EMBL/GenBank/DDBJ databases">
        <title>Finished chromosome of genome of Crinalium epipsammum PCC 9333.</title>
        <authorList>
            <consortium name="US DOE Joint Genome Institute"/>
            <person name="Gugger M."/>
            <person name="Coursin T."/>
            <person name="Rippka R."/>
            <person name="Tandeau De Marsac N."/>
            <person name="Huntemann M."/>
            <person name="Wei C.-L."/>
            <person name="Han J."/>
            <person name="Detter J.C."/>
            <person name="Han C."/>
            <person name="Tapia R."/>
            <person name="Davenport K."/>
            <person name="Daligault H."/>
            <person name="Erkkila T."/>
            <person name="Gu W."/>
            <person name="Munk A.C.C."/>
            <person name="Teshima H."/>
            <person name="Xu Y."/>
            <person name="Chain P."/>
            <person name="Chen A."/>
            <person name="Krypides N."/>
            <person name="Mavromatis K."/>
            <person name="Markowitz V."/>
            <person name="Szeto E."/>
            <person name="Ivanova N."/>
            <person name="Mikhailova N."/>
            <person name="Ovchinnikova G."/>
            <person name="Pagani I."/>
            <person name="Pati A."/>
            <person name="Goodwin L."/>
            <person name="Peters L."/>
            <person name="Pitluck S."/>
            <person name="Woyke T."/>
            <person name="Kerfeld C."/>
        </authorList>
    </citation>
    <scope>NUCLEOTIDE SEQUENCE [LARGE SCALE GENOMIC DNA]</scope>
    <source>
        <strain evidence="2 3">PCC 9333</strain>
    </source>
</reference>
<organism evidence="2 3">
    <name type="scientific">Crinalium epipsammum PCC 9333</name>
    <dbReference type="NCBI Taxonomy" id="1173022"/>
    <lineage>
        <taxon>Bacteria</taxon>
        <taxon>Bacillati</taxon>
        <taxon>Cyanobacteriota</taxon>
        <taxon>Cyanophyceae</taxon>
        <taxon>Gomontiellales</taxon>
        <taxon>Gomontiellaceae</taxon>
        <taxon>Crinalium</taxon>
    </lineage>
</organism>
<dbReference type="eggNOG" id="ENOG5032WJ3">
    <property type="taxonomic scope" value="Bacteria"/>
</dbReference>
<gene>
    <name evidence="2" type="ORF">Cri9333_1915</name>
</gene>
<accession>K9VZ73</accession>
<proteinExistence type="predicted"/>
<keyword evidence="3" id="KW-1185">Reference proteome</keyword>
<sequence length="545" mass="60959">MAASDDFKEQLKAGKIVEALALALSEAIELQVTTWVSSDQETDIKPGQRLRTRINLLEGDIENEIGKQFIGNSPYRELRDFHRDQVNQGQKIIQDNLNSLQKLFELWVRLRYPNANLPQINVDLPTGESQRLPSPQPNVTTRPVGIPPTPVAQAEILTPELFPEPSVAQAEISTPELFPEPSVAQAEISTPEPAEATPTIEDETTPSMLPSESDLEQDWQSILAQPSTTTPLTSQEQPEAADIELSPSLEQITNVTTVRPPRLDSLQLGTQENIDSSVLEQINSLPTVRPPSLDALHLGTQEGEENLLEPHNELDITPPQPTSETLPEETDPALDDWVLQHLEQDITSNNANQTTSNQEFVEEWDDWTEEENELITADATQLDVLEQEFEEEWDNWVDDEANFANTNVLIPDLNTLVEAEWEQFKPDFTEVSPVVVETPQEVEPANDDWVNHPELVEEWEADKLAESHLVEEFERLSPEPEVSEFARYLSEGTPTTEITESEGDSFIIPADVDDPPLSNMELAAEMQSSPLLTNQNNSENDIQGA</sequence>
<dbReference type="HOGENOM" id="CLU_463677_0_0_3"/>
<dbReference type="OrthoDB" id="463174at2"/>
<dbReference type="EMBL" id="CP003620">
    <property type="protein sequence ID" value="AFZ12797.1"/>
    <property type="molecule type" value="Genomic_DNA"/>
</dbReference>